<keyword evidence="4" id="KW-0694">RNA-binding</keyword>
<evidence type="ECO:0000259" key="10">
    <source>
        <dbReference type="PROSITE" id="PS50303"/>
    </source>
</evidence>
<feature type="region of interest" description="Disordered" evidence="9">
    <location>
        <begin position="88"/>
        <end position="127"/>
    </location>
</feature>
<evidence type="ECO:0000256" key="2">
    <source>
        <dbReference type="ARBA" id="ARBA00022490"/>
    </source>
</evidence>
<dbReference type="PROSITE" id="PS50302">
    <property type="entry name" value="PUM"/>
    <property type="match status" value="7"/>
</dbReference>
<evidence type="ECO:0000256" key="6">
    <source>
        <dbReference type="ARBA" id="ARBA00060736"/>
    </source>
</evidence>
<feature type="repeat" description="Pumilio" evidence="8">
    <location>
        <begin position="628"/>
        <end position="663"/>
    </location>
</feature>
<feature type="repeat" description="Pumilio" evidence="8">
    <location>
        <begin position="700"/>
        <end position="742"/>
    </location>
</feature>
<evidence type="ECO:0000256" key="7">
    <source>
        <dbReference type="ARBA" id="ARBA00081811"/>
    </source>
</evidence>
<comment type="subcellular location">
    <subcellularLocation>
        <location evidence="1">Cytoplasm</location>
    </subcellularLocation>
</comment>
<feature type="compositionally biased region" description="Polar residues" evidence="9">
    <location>
        <begin position="201"/>
        <end position="222"/>
    </location>
</feature>
<feature type="region of interest" description="Disordered" evidence="9">
    <location>
        <begin position="773"/>
        <end position="840"/>
    </location>
</feature>
<comment type="similarity">
    <text evidence="6">Belongs to the PUF3 family.</text>
</comment>
<dbReference type="FunFam" id="1.25.10.10:FF:000004">
    <property type="entry name" value="Pumilio homolog 1 isoform 2"/>
    <property type="match status" value="1"/>
</dbReference>
<dbReference type="OrthoDB" id="668540at2759"/>
<feature type="region of interest" description="Disordered" evidence="9">
    <location>
        <begin position="171"/>
        <end position="222"/>
    </location>
</feature>
<dbReference type="InterPro" id="IPR016024">
    <property type="entry name" value="ARM-type_fold"/>
</dbReference>
<dbReference type="PROSITE" id="PS50303">
    <property type="entry name" value="PUM_HD"/>
    <property type="match status" value="1"/>
</dbReference>
<dbReference type="GO" id="GO:0000288">
    <property type="term" value="P:nuclear-transcribed mRNA catabolic process, deadenylation-dependent decay"/>
    <property type="evidence" value="ECO:0007669"/>
    <property type="project" value="TreeGrafter"/>
</dbReference>
<keyword evidence="12" id="KW-1185">Reference proteome</keyword>
<dbReference type="CDD" id="cd07920">
    <property type="entry name" value="Pumilio"/>
    <property type="match status" value="1"/>
</dbReference>
<feature type="repeat" description="Pumilio" evidence="8">
    <location>
        <begin position="487"/>
        <end position="522"/>
    </location>
</feature>
<evidence type="ECO:0000256" key="9">
    <source>
        <dbReference type="SAM" id="MobiDB-lite"/>
    </source>
</evidence>
<dbReference type="Proteomes" id="UP000050424">
    <property type="component" value="Unassembled WGS sequence"/>
</dbReference>
<reference evidence="11 12" key="1">
    <citation type="submission" date="2015-09" db="EMBL/GenBank/DDBJ databases">
        <title>Draft genome of a European isolate of the apple canker pathogen Neonectria ditissima.</title>
        <authorList>
            <person name="Gomez-Cortecero A."/>
            <person name="Harrison R.J."/>
            <person name="Armitage A.D."/>
        </authorList>
    </citation>
    <scope>NUCLEOTIDE SEQUENCE [LARGE SCALE GENOMIC DNA]</scope>
    <source>
        <strain evidence="11 12">R09/05</strain>
    </source>
</reference>
<feature type="compositionally biased region" description="Polar residues" evidence="9">
    <location>
        <begin position="773"/>
        <end position="799"/>
    </location>
</feature>
<comment type="caution">
    <text evidence="11">The sequence shown here is derived from an EMBL/GenBank/DDBJ whole genome shotgun (WGS) entry which is preliminary data.</text>
</comment>
<dbReference type="PANTHER" id="PTHR12537:SF12">
    <property type="entry name" value="MATERNAL PROTEIN PUMILIO"/>
    <property type="match status" value="1"/>
</dbReference>
<feature type="compositionally biased region" description="Basic and acidic residues" evidence="9">
    <location>
        <begin position="342"/>
        <end position="355"/>
    </location>
</feature>
<keyword evidence="2" id="KW-0963">Cytoplasm</keyword>
<feature type="region of interest" description="Disordered" evidence="9">
    <location>
        <begin position="1"/>
        <end position="25"/>
    </location>
</feature>
<dbReference type="GO" id="GO:0005737">
    <property type="term" value="C:cytoplasm"/>
    <property type="evidence" value="ECO:0007669"/>
    <property type="project" value="UniProtKB-SubCell"/>
</dbReference>
<comment type="function">
    <text evidence="5">RNA-binding nucleolar protein required for pre-rRNA processing. Involved in production of 18S rRNA and assembly of small ribosomal subunit.</text>
</comment>
<dbReference type="AlphaFoldDB" id="A0A0P7AT71"/>
<feature type="domain" description="PUM-HD" evidence="10">
    <location>
        <begin position="429"/>
        <end position="770"/>
    </location>
</feature>
<feature type="compositionally biased region" description="Polar residues" evidence="9">
    <location>
        <begin position="173"/>
        <end position="187"/>
    </location>
</feature>
<feature type="compositionally biased region" description="Polar residues" evidence="9">
    <location>
        <begin position="1"/>
        <end position="15"/>
    </location>
</feature>
<feature type="region of interest" description="Disordered" evidence="9">
    <location>
        <begin position="313"/>
        <end position="364"/>
    </location>
</feature>
<dbReference type="Pfam" id="PF00806">
    <property type="entry name" value="PUF"/>
    <property type="match status" value="7"/>
</dbReference>
<feature type="repeat" description="Pumilio" evidence="8">
    <location>
        <begin position="556"/>
        <end position="591"/>
    </location>
</feature>
<accession>A0A0P7AT71</accession>
<feature type="repeat" description="Pumilio" evidence="8">
    <location>
        <begin position="451"/>
        <end position="486"/>
    </location>
</feature>
<organism evidence="11 12">
    <name type="scientific">Neonectria ditissima</name>
    <dbReference type="NCBI Taxonomy" id="78410"/>
    <lineage>
        <taxon>Eukaryota</taxon>
        <taxon>Fungi</taxon>
        <taxon>Dikarya</taxon>
        <taxon>Ascomycota</taxon>
        <taxon>Pezizomycotina</taxon>
        <taxon>Sordariomycetes</taxon>
        <taxon>Hypocreomycetidae</taxon>
        <taxon>Hypocreales</taxon>
        <taxon>Nectriaceae</taxon>
        <taxon>Neonectria</taxon>
    </lineage>
</organism>
<dbReference type="InterPro" id="IPR033133">
    <property type="entry name" value="PUM-HD"/>
</dbReference>
<evidence type="ECO:0000313" key="11">
    <source>
        <dbReference type="EMBL" id="KPM37765.1"/>
    </source>
</evidence>
<evidence type="ECO:0000256" key="5">
    <source>
        <dbReference type="ARBA" id="ARBA00024893"/>
    </source>
</evidence>
<feature type="repeat" description="Pumilio" evidence="8">
    <location>
        <begin position="664"/>
        <end position="699"/>
    </location>
</feature>
<dbReference type="InterPro" id="IPR001313">
    <property type="entry name" value="Pumilio_RNA-bd_rpt"/>
</dbReference>
<feature type="compositionally biased region" description="Low complexity" evidence="9">
    <location>
        <begin position="800"/>
        <end position="818"/>
    </location>
</feature>
<evidence type="ECO:0000256" key="3">
    <source>
        <dbReference type="ARBA" id="ARBA00022737"/>
    </source>
</evidence>
<protein>
    <recommendedName>
        <fullName evidence="7">Pumilio homology domain family member 3</fullName>
    </recommendedName>
</protein>
<dbReference type="InterPro" id="IPR011989">
    <property type="entry name" value="ARM-like"/>
</dbReference>
<dbReference type="PANTHER" id="PTHR12537">
    <property type="entry name" value="RNA BINDING PROTEIN PUMILIO-RELATED"/>
    <property type="match status" value="1"/>
</dbReference>
<dbReference type="SUPFAM" id="SSF48371">
    <property type="entry name" value="ARM repeat"/>
    <property type="match status" value="1"/>
</dbReference>
<dbReference type="InterPro" id="IPR033712">
    <property type="entry name" value="Pumilio_RNA-bd"/>
</dbReference>
<dbReference type="STRING" id="78410.A0A0P7AT71"/>
<evidence type="ECO:0000256" key="8">
    <source>
        <dbReference type="PROSITE-ProRule" id="PRU00317"/>
    </source>
</evidence>
<name>A0A0P7AT71_9HYPO</name>
<gene>
    <name evidence="11" type="ORF">AK830_g8777</name>
</gene>
<evidence type="ECO:0000313" key="12">
    <source>
        <dbReference type="Proteomes" id="UP000050424"/>
    </source>
</evidence>
<feature type="repeat" description="Pumilio" evidence="8">
    <location>
        <begin position="592"/>
        <end position="627"/>
    </location>
</feature>
<dbReference type="SMART" id="SM00025">
    <property type="entry name" value="Pumilio"/>
    <property type="match status" value="8"/>
</dbReference>
<dbReference type="EMBL" id="LKCW01000154">
    <property type="protein sequence ID" value="KPM37765.1"/>
    <property type="molecule type" value="Genomic_DNA"/>
</dbReference>
<evidence type="ECO:0000256" key="4">
    <source>
        <dbReference type="ARBA" id="ARBA00022884"/>
    </source>
</evidence>
<sequence length="840" mass="92208">MQAGSSEKSQQQQPIASAFPASNLYPNKNIWSASITNARDRSIASKGPFYALAPLLLAPRVLTHNPDSDENPSGSSALNANSEADVAWGASPWNNENPPRSTSTSPNRTRDGGITNGSGFFDPTHTTIGMKKGGYSGKSFQDEANGHGAAFAQQKRSPQDAVYMDSIAGYNSARDSSVPPSRQSQGSPAFPEMYGHGRGHTPSSSIQSQRPMPSHSTSFQNQSANQRAFNFNNKQIDDELSMQFARRVTLDSAAAASGNSSFNPASQPFQMNPGSQAWVNETSAARFSNSIDLGSDPLVAQFHAMKRGSVDRISPAPSYRLEQNSSPRSYAPTPDPWSGRPSSRDPRSAEHERRTPAQYAPQFPSYYPNQYPYGNFTSQYPPNFIDPYTQGFRHPMIPGYGLPQLPAGYSLGQNVPIRPARDQDPAKGARSVLLDEFRLSAKSNKRYELKDIYNHVVEFSGDQHGSRFIQQKLETANSDEKDQIFREIEPNAIQLMKDVFGNYVIQKFFEHGNQVQKKVLAEKMKGKVVDLSVQVYACRVALEHVLVEQQAELTKELETEIVRVIRDQNGNHVVQKIIELVPRQHLDFIMAAFKNHVTGFASHAYGCRVVQRMLEYGTEDDKAKIMAELHGSIQILITDQYGNYVTQHVIQNGKAEDRAKIIQLVLSQLLTLSKHKFASNVVEKCIEYGSPQQRTDIGEQLIAVGNDGTSPLQQMMRDQYGNYVIQKLLGQIEGNERELLVEEIKPQYFTLKKSGTSRQLQALEKLLGLSSGSAVTKTGPNGLQPDSSAPTPSLTNETNSPQSSSPPSTSASAVGAPADDGATKPSVTQAGAPEVHDNEV</sequence>
<dbReference type="GO" id="GO:0003730">
    <property type="term" value="F:mRNA 3'-UTR binding"/>
    <property type="evidence" value="ECO:0007669"/>
    <property type="project" value="TreeGrafter"/>
</dbReference>
<keyword evidence="3" id="KW-0677">Repeat</keyword>
<feature type="compositionally biased region" description="Polar residues" evidence="9">
    <location>
        <begin position="92"/>
        <end position="107"/>
    </location>
</feature>
<dbReference type="Gene3D" id="1.25.10.10">
    <property type="entry name" value="Leucine-rich Repeat Variant"/>
    <property type="match status" value="1"/>
</dbReference>
<evidence type="ECO:0000256" key="1">
    <source>
        <dbReference type="ARBA" id="ARBA00004496"/>
    </source>
</evidence>
<proteinExistence type="inferred from homology"/>